<dbReference type="Proteomes" id="UP000001261">
    <property type="component" value="Unassembled WGS sequence"/>
</dbReference>
<keyword evidence="2" id="KW-1185">Reference proteome</keyword>
<accession>A0A0D8JSU8</accession>
<evidence type="ECO:0000313" key="1">
    <source>
        <dbReference type="EMBL" id="KJF60362.1"/>
    </source>
</evidence>
<reference evidence="2" key="1">
    <citation type="journal article" date="2009" name="Genome Res.">
        <title>Comparative genomic analyses of the human fungal pathogens Coccidioides and their relatives.</title>
        <authorList>
            <person name="Sharpton T.J."/>
            <person name="Stajich J.E."/>
            <person name="Rounsley S.D."/>
            <person name="Gardner M.J."/>
            <person name="Wortman J.R."/>
            <person name="Jordar V.S."/>
            <person name="Maiti R."/>
            <person name="Kodira C.D."/>
            <person name="Neafsey D.E."/>
            <person name="Zeng Q."/>
            <person name="Hung C.-Y."/>
            <person name="McMahan C."/>
            <person name="Muszewska A."/>
            <person name="Grynberg M."/>
            <person name="Mandel M.A."/>
            <person name="Kellner E.M."/>
            <person name="Barker B.M."/>
            <person name="Galgiani J.N."/>
            <person name="Orbach M.J."/>
            <person name="Kirkland T.N."/>
            <person name="Cole G.T."/>
            <person name="Henn M.R."/>
            <person name="Birren B.W."/>
            <person name="Taylor J.W."/>
        </authorList>
    </citation>
    <scope>NUCLEOTIDE SEQUENCE [LARGE SCALE GENOMIC DNA]</scope>
    <source>
        <strain evidence="2">RS</strain>
    </source>
</reference>
<name>A0A0D8JSU8_COCIM</name>
<dbReference type="EMBL" id="GG704911">
    <property type="protein sequence ID" value="KJF60362.1"/>
    <property type="molecule type" value="Genomic_DNA"/>
</dbReference>
<dbReference type="GeneID" id="4563940"/>
<dbReference type="InParanoid" id="A0A0D8JSU8"/>
<dbReference type="KEGG" id="cim:CIMG_10491"/>
<dbReference type="AlphaFoldDB" id="A0A0D8JSU8"/>
<evidence type="ECO:0000313" key="2">
    <source>
        <dbReference type="Proteomes" id="UP000001261"/>
    </source>
</evidence>
<reference evidence="2" key="2">
    <citation type="journal article" date="2010" name="Genome Res.">
        <title>Population genomic sequencing of Coccidioides fungi reveals recent hybridization and transposon control.</title>
        <authorList>
            <person name="Neafsey D.E."/>
            <person name="Barker B.M."/>
            <person name="Sharpton T.J."/>
            <person name="Stajich J.E."/>
            <person name="Park D.J."/>
            <person name="Whiston E."/>
            <person name="Hung C.-Y."/>
            <person name="McMahan C."/>
            <person name="White J."/>
            <person name="Sykes S."/>
            <person name="Heiman D."/>
            <person name="Young S."/>
            <person name="Zeng Q."/>
            <person name="Abouelleil A."/>
            <person name="Aftuck L."/>
            <person name="Bessette D."/>
            <person name="Brown A."/>
            <person name="FitzGerald M."/>
            <person name="Lui A."/>
            <person name="Macdonald J.P."/>
            <person name="Priest M."/>
            <person name="Orbach M.J."/>
            <person name="Galgiani J.N."/>
            <person name="Kirkland T.N."/>
            <person name="Cole G.T."/>
            <person name="Birren B.W."/>
            <person name="Henn M.R."/>
            <person name="Taylor J.W."/>
            <person name="Rounsley S.D."/>
        </authorList>
    </citation>
    <scope>GENOME REANNOTATION</scope>
    <source>
        <strain evidence="2">RS</strain>
    </source>
</reference>
<dbReference type="RefSeq" id="XP_012214224.1">
    <property type="nucleotide sequence ID" value="XM_012358801.1"/>
</dbReference>
<gene>
    <name evidence="1" type="ORF">CIMG_10491</name>
</gene>
<proteinExistence type="predicted"/>
<protein>
    <submittedName>
        <fullName evidence="1">Uncharacterized protein</fullName>
    </submittedName>
</protein>
<organism evidence="1 2">
    <name type="scientific">Coccidioides immitis (strain RS)</name>
    <name type="common">Valley fever fungus</name>
    <dbReference type="NCBI Taxonomy" id="246410"/>
    <lineage>
        <taxon>Eukaryota</taxon>
        <taxon>Fungi</taxon>
        <taxon>Dikarya</taxon>
        <taxon>Ascomycota</taxon>
        <taxon>Pezizomycotina</taxon>
        <taxon>Eurotiomycetes</taxon>
        <taxon>Eurotiomycetidae</taxon>
        <taxon>Onygenales</taxon>
        <taxon>Onygenaceae</taxon>
        <taxon>Coccidioides</taxon>
    </lineage>
</organism>
<sequence>MIFTMSNHSNPPPDYAALNVGKPFRYDAGESFAAQDVQIILIDCKKSMVRKAILSSKKECGGHNHNDSSSTKCLSHWLLSGLFPFEPPTMGCNKC</sequence>
<dbReference type="VEuPathDB" id="FungiDB:CIMG_10491"/>